<gene>
    <name evidence="5" type="ORF">GIB67_018370</name>
</gene>
<dbReference type="InterPro" id="IPR056042">
    <property type="entry name" value="DUF7625"/>
</dbReference>
<dbReference type="GO" id="GO:0005777">
    <property type="term" value="C:peroxisome"/>
    <property type="evidence" value="ECO:0007669"/>
    <property type="project" value="InterPro"/>
</dbReference>
<feature type="domain" description="NYN" evidence="2">
    <location>
        <begin position="25"/>
        <end position="161"/>
    </location>
</feature>
<evidence type="ECO:0000256" key="1">
    <source>
        <dbReference type="SAM" id="MobiDB-lite"/>
    </source>
</evidence>
<dbReference type="Pfam" id="PF14418">
    <property type="entry name" value="OHA"/>
    <property type="match status" value="1"/>
</dbReference>
<evidence type="ECO:0000259" key="4">
    <source>
        <dbReference type="Pfam" id="PF24620"/>
    </source>
</evidence>
<dbReference type="Pfam" id="PF24620">
    <property type="entry name" value="DUF7625"/>
    <property type="match status" value="1"/>
</dbReference>
<feature type="domain" description="OST-HTH associated" evidence="3">
    <location>
        <begin position="565"/>
        <end position="618"/>
    </location>
</feature>
<dbReference type="EMBL" id="JACGCM010001448">
    <property type="protein sequence ID" value="KAF6154933.1"/>
    <property type="molecule type" value="Genomic_DNA"/>
</dbReference>
<evidence type="ECO:0000259" key="3">
    <source>
        <dbReference type="Pfam" id="PF14418"/>
    </source>
</evidence>
<feature type="compositionally biased region" description="Polar residues" evidence="1">
    <location>
        <begin position="346"/>
        <end position="356"/>
    </location>
</feature>
<feature type="compositionally biased region" description="Low complexity" evidence="1">
    <location>
        <begin position="327"/>
        <end position="337"/>
    </location>
</feature>
<feature type="compositionally biased region" description="Polar residues" evidence="1">
    <location>
        <begin position="300"/>
        <end position="324"/>
    </location>
</feature>
<dbReference type="Pfam" id="PF01936">
    <property type="entry name" value="NYN"/>
    <property type="match status" value="1"/>
</dbReference>
<dbReference type="GO" id="GO:0004540">
    <property type="term" value="F:RNA nuclease activity"/>
    <property type="evidence" value="ECO:0007669"/>
    <property type="project" value="InterPro"/>
</dbReference>
<dbReference type="Proteomes" id="UP000541444">
    <property type="component" value="Unassembled WGS sequence"/>
</dbReference>
<dbReference type="GO" id="GO:0010468">
    <property type="term" value="P:regulation of gene expression"/>
    <property type="evidence" value="ECO:0007669"/>
    <property type="project" value="InterPro"/>
</dbReference>
<comment type="caution">
    <text evidence="5">The sequence shown here is derived from an EMBL/GenBank/DDBJ whole genome shotgun (WGS) entry which is preliminary data.</text>
</comment>
<feature type="compositionally biased region" description="Polar residues" evidence="1">
    <location>
        <begin position="182"/>
        <end position="191"/>
    </location>
</feature>
<evidence type="ECO:0000313" key="5">
    <source>
        <dbReference type="EMBL" id="KAF6154933.1"/>
    </source>
</evidence>
<protein>
    <submittedName>
        <fullName evidence="5">Uncharacterized protein</fullName>
    </submittedName>
</protein>
<dbReference type="PANTHER" id="PTHR14379:SF90">
    <property type="entry name" value="EMB|CAB71880.1-RELATED"/>
    <property type="match status" value="1"/>
</dbReference>
<sequence>MGGGVNGGTTTTVEGGAETQYVEAKTSVWWDIENCQVPKNCDPHAIAQNISSALIKMNYCGRVSISAYGDTNRIPTTVQHALSSTGITLNHVPAGVKDASDKKILVDMLFWAVDNPAPANYLLISGDRDFSNALHQLRMRRYNILLAQPLKVSAALFAAAKSAWYWTNLVAGGPPISRDESSQVGGSNNAPNPEFENKSTDTNTGNQKFFNAGRGVDNKYQGNQNRKTPSQPNMLRTASAPVGNGNSYQPGYVQPKQFRQAPHDFFVANKPNSSSGAMPNYVSPNPDHSWNKGNDFAGSYQNQYPQTVRPNNNPMQPNFSQGNGNFHPPNSHTHSSHPFPPRPDGSTYTQGLSQGPMNVPDISKLNISENLNNVQYPPIFQQRNGGEPRPNSIMDMPNSANFNAQQNISTVQMTTPFFRPHPQLPYPPPSTNITPIPNSSVWGTQGCPEPSEHVQGLIGVILLALDTLKNDKMSPTEANITDCVRYGDLKHRNTDIRKALDSAIEQQMVVKFKNAALQYYTGKNEKLWRCEMPIGGNPNQYPRATWDGINKFLTSPEGKSVMMASQCRYEAAIILKNSCLKDFVLGDILKILNMIITIKKWITVHSSGWQPIAITLAEMTGDEGTKAIT</sequence>
<evidence type="ECO:0000313" key="6">
    <source>
        <dbReference type="Proteomes" id="UP000541444"/>
    </source>
</evidence>
<dbReference type="OrthoDB" id="549353at2759"/>
<dbReference type="InterPro" id="IPR021139">
    <property type="entry name" value="NYN"/>
</dbReference>
<feature type="domain" description="DUF7625" evidence="4">
    <location>
        <begin position="444"/>
        <end position="537"/>
    </location>
</feature>
<dbReference type="InterPro" id="IPR024768">
    <property type="entry name" value="Marf1"/>
</dbReference>
<keyword evidence="6" id="KW-1185">Reference proteome</keyword>
<feature type="compositionally biased region" description="Polar residues" evidence="1">
    <location>
        <begin position="200"/>
        <end position="209"/>
    </location>
</feature>
<dbReference type="InterPro" id="IPR025677">
    <property type="entry name" value="OST-HTH-assoc_dom"/>
</dbReference>
<proteinExistence type="predicted"/>
<feature type="region of interest" description="Disordered" evidence="1">
    <location>
        <begin position="300"/>
        <end position="357"/>
    </location>
</feature>
<dbReference type="Gene3D" id="3.40.50.1010">
    <property type="entry name" value="5'-nuclease"/>
    <property type="match status" value="1"/>
</dbReference>
<dbReference type="PANTHER" id="PTHR14379">
    <property type="entry name" value="LIMKAIN B LKAP"/>
    <property type="match status" value="1"/>
</dbReference>
<dbReference type="AlphaFoldDB" id="A0A7J7MJ66"/>
<evidence type="ECO:0000259" key="2">
    <source>
        <dbReference type="Pfam" id="PF01936"/>
    </source>
</evidence>
<organism evidence="5 6">
    <name type="scientific">Kingdonia uniflora</name>
    <dbReference type="NCBI Taxonomy" id="39325"/>
    <lineage>
        <taxon>Eukaryota</taxon>
        <taxon>Viridiplantae</taxon>
        <taxon>Streptophyta</taxon>
        <taxon>Embryophyta</taxon>
        <taxon>Tracheophyta</taxon>
        <taxon>Spermatophyta</taxon>
        <taxon>Magnoliopsida</taxon>
        <taxon>Ranunculales</taxon>
        <taxon>Circaeasteraceae</taxon>
        <taxon>Kingdonia</taxon>
    </lineage>
</organism>
<feature type="region of interest" description="Disordered" evidence="1">
    <location>
        <begin position="177"/>
        <end position="245"/>
    </location>
</feature>
<dbReference type="CDD" id="cd10910">
    <property type="entry name" value="PIN_limkain_b1_N_like"/>
    <property type="match status" value="1"/>
</dbReference>
<accession>A0A7J7MJ66</accession>
<feature type="compositionally biased region" description="Polar residues" evidence="1">
    <location>
        <begin position="220"/>
        <end position="236"/>
    </location>
</feature>
<name>A0A7J7MJ66_9MAGN</name>
<reference evidence="5 6" key="1">
    <citation type="journal article" date="2020" name="IScience">
        <title>Genome Sequencing of the Endangered Kingdonia uniflora (Circaeasteraceae, Ranunculales) Reveals Potential Mechanisms of Evolutionary Specialization.</title>
        <authorList>
            <person name="Sun Y."/>
            <person name="Deng T."/>
            <person name="Zhang A."/>
            <person name="Moore M.J."/>
            <person name="Landis J.B."/>
            <person name="Lin N."/>
            <person name="Zhang H."/>
            <person name="Zhang X."/>
            <person name="Huang J."/>
            <person name="Zhang X."/>
            <person name="Sun H."/>
            <person name="Wang H."/>
        </authorList>
    </citation>
    <scope>NUCLEOTIDE SEQUENCE [LARGE SCALE GENOMIC DNA]</scope>
    <source>
        <strain evidence="5">TB1705</strain>
        <tissue evidence="5">Leaf</tissue>
    </source>
</reference>